<dbReference type="Proteomes" id="UP000306918">
    <property type="component" value="Unassembled WGS sequence"/>
</dbReference>
<dbReference type="AlphaFoldDB" id="A0A4S8HXW4"/>
<dbReference type="Pfam" id="PF00664">
    <property type="entry name" value="ABC_membrane"/>
    <property type="match status" value="1"/>
</dbReference>
<dbReference type="Gene3D" id="3.90.70.10">
    <property type="entry name" value="Cysteine proteinases"/>
    <property type="match status" value="1"/>
</dbReference>
<feature type="transmembrane region" description="Helical" evidence="10">
    <location>
        <begin position="217"/>
        <end position="238"/>
    </location>
</feature>
<reference evidence="14 15" key="1">
    <citation type="submission" date="2019-04" db="EMBL/GenBank/DDBJ databases">
        <title>Niastella caeni sp. nov., isolated from activated sludge.</title>
        <authorList>
            <person name="Sheng M."/>
        </authorList>
    </citation>
    <scope>NUCLEOTIDE SEQUENCE [LARGE SCALE GENOMIC DNA]</scope>
    <source>
        <strain evidence="14 15">HX-2-15</strain>
    </source>
</reference>
<dbReference type="InterPro" id="IPR036640">
    <property type="entry name" value="ABC1_TM_sf"/>
</dbReference>
<keyword evidence="6" id="KW-0378">Hydrolase</keyword>
<evidence type="ECO:0000256" key="10">
    <source>
        <dbReference type="SAM" id="Phobius"/>
    </source>
</evidence>
<dbReference type="InterPro" id="IPR017871">
    <property type="entry name" value="ABC_transporter-like_CS"/>
</dbReference>
<dbReference type="PROSITE" id="PS50893">
    <property type="entry name" value="ABC_TRANSPORTER_2"/>
    <property type="match status" value="1"/>
</dbReference>
<comment type="subcellular location">
    <subcellularLocation>
        <location evidence="1">Cell membrane</location>
        <topology evidence="1">Multi-pass membrane protein</topology>
    </subcellularLocation>
</comment>
<dbReference type="PANTHER" id="PTHR43394">
    <property type="entry name" value="ATP-DEPENDENT PERMEASE MDL1, MITOCHONDRIAL"/>
    <property type="match status" value="1"/>
</dbReference>
<dbReference type="InterPro" id="IPR011527">
    <property type="entry name" value="ABC1_TM_dom"/>
</dbReference>
<feature type="domain" description="ABC transmembrane type-1" evidence="12">
    <location>
        <begin position="218"/>
        <end position="499"/>
    </location>
</feature>
<dbReference type="InterPro" id="IPR005074">
    <property type="entry name" value="Peptidase_C39"/>
</dbReference>
<evidence type="ECO:0000256" key="8">
    <source>
        <dbReference type="ARBA" id="ARBA00022989"/>
    </source>
</evidence>
<evidence type="ECO:0000259" key="13">
    <source>
        <dbReference type="PROSITE" id="PS50990"/>
    </source>
</evidence>
<dbReference type="PROSITE" id="PS50929">
    <property type="entry name" value="ABC_TM1F"/>
    <property type="match status" value="1"/>
</dbReference>
<keyword evidence="5" id="KW-0547">Nucleotide-binding</keyword>
<dbReference type="SMART" id="SM00382">
    <property type="entry name" value="AAA"/>
    <property type="match status" value="1"/>
</dbReference>
<dbReference type="GO" id="GO:0005886">
    <property type="term" value="C:plasma membrane"/>
    <property type="evidence" value="ECO:0007669"/>
    <property type="project" value="UniProtKB-SubCell"/>
</dbReference>
<dbReference type="InterPro" id="IPR027417">
    <property type="entry name" value="P-loop_NTPase"/>
</dbReference>
<name>A0A4S8HXW4_9BACT</name>
<dbReference type="OrthoDB" id="9760358at2"/>
<dbReference type="Gene3D" id="3.40.50.300">
    <property type="entry name" value="P-loop containing nucleotide triphosphate hydrolases"/>
    <property type="match status" value="1"/>
</dbReference>
<dbReference type="InterPro" id="IPR003593">
    <property type="entry name" value="AAA+_ATPase"/>
</dbReference>
<feature type="transmembrane region" description="Helical" evidence="10">
    <location>
        <begin position="355"/>
        <end position="375"/>
    </location>
</feature>
<feature type="domain" description="ABC transporter" evidence="11">
    <location>
        <begin position="531"/>
        <end position="767"/>
    </location>
</feature>
<dbReference type="GO" id="GO:0015421">
    <property type="term" value="F:ABC-type oligopeptide transporter activity"/>
    <property type="evidence" value="ECO:0007669"/>
    <property type="project" value="TreeGrafter"/>
</dbReference>
<dbReference type="GO" id="GO:0005524">
    <property type="term" value="F:ATP binding"/>
    <property type="evidence" value="ECO:0007669"/>
    <property type="project" value="UniProtKB-KW"/>
</dbReference>
<keyword evidence="3" id="KW-1003">Cell membrane</keyword>
<keyword evidence="2" id="KW-0813">Transport</keyword>
<evidence type="ECO:0000256" key="3">
    <source>
        <dbReference type="ARBA" id="ARBA00022475"/>
    </source>
</evidence>
<feature type="transmembrane region" description="Helical" evidence="10">
    <location>
        <begin position="6"/>
        <end position="24"/>
    </location>
</feature>
<organism evidence="14 15">
    <name type="scientific">Niastella caeni</name>
    <dbReference type="NCBI Taxonomy" id="2569763"/>
    <lineage>
        <taxon>Bacteria</taxon>
        <taxon>Pseudomonadati</taxon>
        <taxon>Bacteroidota</taxon>
        <taxon>Chitinophagia</taxon>
        <taxon>Chitinophagales</taxon>
        <taxon>Chitinophagaceae</taxon>
        <taxon>Niastella</taxon>
    </lineage>
</organism>
<keyword evidence="9 10" id="KW-0472">Membrane</keyword>
<dbReference type="InterPro" id="IPR003439">
    <property type="entry name" value="ABC_transporter-like_ATP-bd"/>
</dbReference>
<dbReference type="EMBL" id="STFF01000002">
    <property type="protein sequence ID" value="THU40335.1"/>
    <property type="molecule type" value="Genomic_DNA"/>
</dbReference>
<dbReference type="PANTHER" id="PTHR43394:SF1">
    <property type="entry name" value="ATP-BINDING CASSETTE SUB-FAMILY B MEMBER 10, MITOCHONDRIAL"/>
    <property type="match status" value="1"/>
</dbReference>
<dbReference type="GO" id="GO:0016887">
    <property type="term" value="F:ATP hydrolysis activity"/>
    <property type="evidence" value="ECO:0007669"/>
    <property type="project" value="InterPro"/>
</dbReference>
<evidence type="ECO:0000259" key="12">
    <source>
        <dbReference type="PROSITE" id="PS50929"/>
    </source>
</evidence>
<keyword evidence="4 10" id="KW-0812">Transmembrane</keyword>
<dbReference type="SUPFAM" id="SSF90123">
    <property type="entry name" value="ABC transporter transmembrane region"/>
    <property type="match status" value="1"/>
</dbReference>
<dbReference type="Pfam" id="PF03412">
    <property type="entry name" value="Peptidase_C39"/>
    <property type="match status" value="1"/>
</dbReference>
<evidence type="ECO:0000313" key="14">
    <source>
        <dbReference type="EMBL" id="THU40335.1"/>
    </source>
</evidence>
<evidence type="ECO:0000256" key="2">
    <source>
        <dbReference type="ARBA" id="ARBA00022448"/>
    </source>
</evidence>
<dbReference type="InterPro" id="IPR039421">
    <property type="entry name" value="Type_1_exporter"/>
</dbReference>
<accession>A0A4S8HXW4</accession>
<feature type="transmembrane region" description="Helical" evidence="10">
    <location>
        <begin position="453"/>
        <end position="480"/>
    </location>
</feature>
<evidence type="ECO:0000256" key="5">
    <source>
        <dbReference type="ARBA" id="ARBA00022741"/>
    </source>
</evidence>
<dbReference type="PROSITE" id="PS50990">
    <property type="entry name" value="PEPTIDASE_C39"/>
    <property type="match status" value="1"/>
</dbReference>
<keyword evidence="8 10" id="KW-1133">Transmembrane helix</keyword>
<dbReference type="PROSITE" id="PS00211">
    <property type="entry name" value="ABC_TRANSPORTER_1"/>
    <property type="match status" value="1"/>
</dbReference>
<gene>
    <name evidence="14" type="ORF">FAM09_10735</name>
</gene>
<comment type="caution">
    <text evidence="14">The sequence shown here is derived from an EMBL/GenBank/DDBJ whole genome shotgun (WGS) entry which is preliminary data.</text>
</comment>
<dbReference type="SUPFAM" id="SSF52540">
    <property type="entry name" value="P-loop containing nucleoside triphosphate hydrolases"/>
    <property type="match status" value="1"/>
</dbReference>
<evidence type="ECO:0000256" key="4">
    <source>
        <dbReference type="ARBA" id="ARBA00022692"/>
    </source>
</evidence>
<keyword evidence="7" id="KW-0067">ATP-binding</keyword>
<keyword evidence="15" id="KW-1185">Reference proteome</keyword>
<dbReference type="Pfam" id="PF00005">
    <property type="entry name" value="ABC_tran"/>
    <property type="match status" value="1"/>
</dbReference>
<evidence type="ECO:0000313" key="15">
    <source>
        <dbReference type="Proteomes" id="UP000306918"/>
    </source>
</evidence>
<sequence>MAAVHSMQWNTLLLALTIAFIMEMKTKKCKLLKPKWMKLLRRKNKLTFFAQLEGSDCGPACLAMVASYYKKRYTVKDVKQFCPVTRMGVAVQDILGGARKMGFEAAGVKLTVEEVTAAPLPLILYWKQSHFVVLYDIANHRGNTTYYIADPGYGKIKLDEETLMKGWMGANSKGVAILMQPASAGFVEPMPVPRIKFYNQEFLQSVFKFISQYKWRYVFSILLMITGLVANWAIPVIFQQTIDKGIGTGSLHIVWVLLLAQLGLFLGNFVSQLLSDLVLTKLNFRLSISLKQNFLYKIMRLPIKYFDTRMNTDTLQRLGDQSKIQTFLTWRAIAMVIGVLNIIAFITILFNINKYIFLVFFLLSAVSIVWVTFFLKARRVLEYSLFLRQSENSNSLYEFIMNMPEIKINNAQHTMITKLTDLQKKLNELQLRSLFLNMYQNIGMSFLSKFKELIAIAICAFLIIKGELTIGALLSISYILGQLAYPVNNLVNYIRDAQDADIAQKRINDVYSEKDENAGNKAPAPTNINKIALEHVTFKYPGSFSPFVLTNVSFTIPKNKITAIVGASGSGKTTLLKLLLSYYNPSEGHIKLNNSNLSTIHSEEWRKQCGTVLQDGHIFAGTLAENIAIADEAIDKDRITYAAKVACIHDFIVNLPMGYNTKVGSVGIQLSGGQKQRVLIARAVYKNPDFLFFDEATSSLDANNEKQIMENLNEFFHGKTVIIIAHRLSTVKNADQIIVLDKGRIVEQGHHDLLVTNKGNYFELVRNQLELGV</sequence>
<proteinExistence type="predicted"/>
<dbReference type="FunFam" id="3.40.50.300:FF:000221">
    <property type="entry name" value="Multidrug ABC transporter ATP-binding protein"/>
    <property type="match status" value="1"/>
</dbReference>
<evidence type="ECO:0000256" key="6">
    <source>
        <dbReference type="ARBA" id="ARBA00022801"/>
    </source>
</evidence>
<feature type="transmembrane region" description="Helical" evidence="10">
    <location>
        <begin position="327"/>
        <end position="349"/>
    </location>
</feature>
<dbReference type="Gene3D" id="1.20.1560.10">
    <property type="entry name" value="ABC transporter type 1, transmembrane domain"/>
    <property type="match status" value="1"/>
</dbReference>
<protein>
    <submittedName>
        <fullName evidence="14">Peptidase domain-containing ABC transporter</fullName>
    </submittedName>
</protein>
<evidence type="ECO:0000259" key="11">
    <source>
        <dbReference type="PROSITE" id="PS50893"/>
    </source>
</evidence>
<evidence type="ECO:0000256" key="1">
    <source>
        <dbReference type="ARBA" id="ARBA00004651"/>
    </source>
</evidence>
<feature type="transmembrane region" description="Helical" evidence="10">
    <location>
        <begin position="250"/>
        <end position="271"/>
    </location>
</feature>
<dbReference type="GO" id="GO:0006508">
    <property type="term" value="P:proteolysis"/>
    <property type="evidence" value="ECO:0007669"/>
    <property type="project" value="InterPro"/>
</dbReference>
<evidence type="ECO:0000256" key="7">
    <source>
        <dbReference type="ARBA" id="ARBA00022840"/>
    </source>
</evidence>
<evidence type="ECO:0000256" key="9">
    <source>
        <dbReference type="ARBA" id="ARBA00023136"/>
    </source>
</evidence>
<dbReference type="GO" id="GO:0008233">
    <property type="term" value="F:peptidase activity"/>
    <property type="evidence" value="ECO:0007669"/>
    <property type="project" value="InterPro"/>
</dbReference>
<feature type="domain" description="Peptidase C39" evidence="13">
    <location>
        <begin position="51"/>
        <end position="174"/>
    </location>
</feature>